<sequence length="328" mass="36217">MACWKESIQAGGFGTPDLRCATFGEASVQVSCTLIVQWEQEVAGPALILPCGVPTCGSFLDACFVESMTWKVAAAAQGRDLDEAECDMLHARLSVNVRGSGWPLRAMGLGEFLVRRKVMTLEEENAGLTGRFYSVFHFLLGQGLFELNSGLLKSVAGRTSPAQELYGRGEGAEHRFSYEDKKTAMGGVQYRMLEGATCQEDGIIDELEGQVEMLAQQLRSKDRHPFAVDATRESEVEPMLIGQCKATKDAPTPCEYHMFVLKENDHGDFELQQVKDSLEAVPAQRGRTARELADVESLQSRTGFLSDLVNRFEDKTMALEKELKALFL</sequence>
<evidence type="ECO:0000313" key="2">
    <source>
        <dbReference type="Proteomes" id="UP000186817"/>
    </source>
</evidence>
<proteinExistence type="predicted"/>
<evidence type="ECO:0000313" key="1">
    <source>
        <dbReference type="EMBL" id="OLP91583.1"/>
    </source>
</evidence>
<organism evidence="1 2">
    <name type="scientific">Symbiodinium microadriaticum</name>
    <name type="common">Dinoflagellate</name>
    <name type="synonym">Zooxanthella microadriatica</name>
    <dbReference type="NCBI Taxonomy" id="2951"/>
    <lineage>
        <taxon>Eukaryota</taxon>
        <taxon>Sar</taxon>
        <taxon>Alveolata</taxon>
        <taxon>Dinophyceae</taxon>
        <taxon>Suessiales</taxon>
        <taxon>Symbiodiniaceae</taxon>
        <taxon>Symbiodinium</taxon>
    </lineage>
</organism>
<dbReference type="AlphaFoldDB" id="A0A1Q9D8Q5"/>
<name>A0A1Q9D8Q5_SYMMI</name>
<dbReference type="OrthoDB" id="423133at2759"/>
<dbReference type="Proteomes" id="UP000186817">
    <property type="component" value="Unassembled WGS sequence"/>
</dbReference>
<accession>A0A1Q9D8Q5</accession>
<dbReference type="EMBL" id="LSRX01000658">
    <property type="protein sequence ID" value="OLP91583.1"/>
    <property type="molecule type" value="Genomic_DNA"/>
</dbReference>
<protein>
    <submittedName>
        <fullName evidence="1">Uncharacterized protein</fullName>
    </submittedName>
</protein>
<keyword evidence="2" id="KW-1185">Reference proteome</keyword>
<reference evidence="1 2" key="1">
    <citation type="submission" date="2016-02" db="EMBL/GenBank/DDBJ databases">
        <title>Genome analysis of coral dinoflagellate symbionts highlights evolutionary adaptations to a symbiotic lifestyle.</title>
        <authorList>
            <person name="Aranda M."/>
            <person name="Li Y."/>
            <person name="Liew Y.J."/>
            <person name="Baumgarten S."/>
            <person name="Simakov O."/>
            <person name="Wilson M."/>
            <person name="Piel J."/>
            <person name="Ashoor H."/>
            <person name="Bougouffa S."/>
            <person name="Bajic V.B."/>
            <person name="Ryu T."/>
            <person name="Ravasi T."/>
            <person name="Bayer T."/>
            <person name="Micklem G."/>
            <person name="Kim H."/>
            <person name="Bhak J."/>
            <person name="Lajeunesse T.C."/>
            <person name="Voolstra C.R."/>
        </authorList>
    </citation>
    <scope>NUCLEOTIDE SEQUENCE [LARGE SCALE GENOMIC DNA]</scope>
    <source>
        <strain evidence="1 2">CCMP2467</strain>
    </source>
</reference>
<comment type="caution">
    <text evidence="1">The sequence shown here is derived from an EMBL/GenBank/DDBJ whole genome shotgun (WGS) entry which is preliminary data.</text>
</comment>
<gene>
    <name evidence="1" type="ORF">AK812_SmicGene26702</name>
</gene>